<dbReference type="PANTHER" id="PTHR45912">
    <property type="entry name" value="CILIA- AND FLAGELLA-ASSOCIATED PROTEIN 47"/>
    <property type="match status" value="1"/>
</dbReference>
<dbReference type="GO" id="GO:0005929">
    <property type="term" value="C:cilium"/>
    <property type="evidence" value="ECO:0007669"/>
    <property type="project" value="TreeGrafter"/>
</dbReference>
<dbReference type="PANTHER" id="PTHR45912:SF3">
    <property type="entry name" value="CILIA- AND FLAGELLA-ASSOCIATED PROTEIN 47"/>
    <property type="match status" value="1"/>
</dbReference>
<proteinExistence type="predicted"/>
<feature type="domain" description="Transmembrane protein 131-like N-terminal" evidence="2">
    <location>
        <begin position="223"/>
        <end position="296"/>
    </location>
</feature>
<keyword evidence="3" id="KW-0966">Cell projection</keyword>
<dbReference type="GO" id="GO:0060271">
    <property type="term" value="P:cilium assembly"/>
    <property type="evidence" value="ECO:0007669"/>
    <property type="project" value="TreeGrafter"/>
</dbReference>
<feature type="region of interest" description="Disordered" evidence="1">
    <location>
        <begin position="322"/>
        <end position="345"/>
    </location>
</feature>
<keyword evidence="3" id="KW-0282">Flagellum</keyword>
<dbReference type="Gene3D" id="2.60.40.10">
    <property type="entry name" value="Immunoglobulins"/>
    <property type="match status" value="2"/>
</dbReference>
<dbReference type="AlphaFoldDB" id="A0AA35WF43"/>
<evidence type="ECO:0000256" key="1">
    <source>
        <dbReference type="SAM" id="MobiDB-lite"/>
    </source>
</evidence>
<comment type="caution">
    <text evidence="3">The sequence shown here is derived from an EMBL/GenBank/DDBJ whole genome shotgun (WGS) entry which is preliminary data.</text>
</comment>
<keyword evidence="4" id="KW-1185">Reference proteome</keyword>
<name>A0AA35WF43_GEOBA</name>
<feature type="region of interest" description="Disordered" evidence="1">
    <location>
        <begin position="432"/>
        <end position="469"/>
    </location>
</feature>
<evidence type="ECO:0000313" key="3">
    <source>
        <dbReference type="EMBL" id="CAI8019103.1"/>
    </source>
</evidence>
<gene>
    <name evidence="3" type="ORF">GBAR_LOCUS11508</name>
</gene>
<keyword evidence="3" id="KW-0969">Cilium</keyword>
<protein>
    <submittedName>
        <fullName evidence="3">Cilia- and flagella-associated protein 47</fullName>
    </submittedName>
</protein>
<feature type="compositionally biased region" description="Basic residues" evidence="1">
    <location>
        <begin position="447"/>
        <end position="456"/>
    </location>
</feature>
<accession>A0AA35WF43</accession>
<feature type="compositionally biased region" description="Low complexity" evidence="1">
    <location>
        <begin position="435"/>
        <end position="445"/>
    </location>
</feature>
<dbReference type="Proteomes" id="UP001174909">
    <property type="component" value="Unassembled WGS sequence"/>
</dbReference>
<sequence>MYQQCTLSLRISTSAPPTAVDTAASNTGGEGEEAARSLLLTVCGRLESRALRVLDPLSLSSLPSLSFPPTYYDTTTSRQVVLFNESPVSTDYLCLLDKRARGSEVGGAEGVAMALTEGGPGQRRWREQGSTPPHESIISVLPSQGTLLPYEKRILELTFAPRFLSSDSGWSNFQATPTRRDYTLYLRFLAVDTNRESTTSGGDFEVAVCATALPLDIQLEPSPPLQFGATPTMSPTTQHVKVHNQSDTLPLYFTTHRVPHYTCHPPSGHIPPSHTLSLSLTFTPKQLGPLNARLLIDLLTSNSRSGKEGGVVKTLVVDLRGEGVSPGSGGRGRGDESGSNINYAHPDDLATSIRPYVGYQVVTPYTRTPRYTYVDRDYAYSEAERREIQWHRDHYLHYLRHSQALRLWNRRERALAAAACGPERELGLLPLKAPSNSPTVSSDSSARWRKKRRGRGAGKPGIMTTDDVTTATSVDLREVEQCSTTAESQQVASEVNASLSPYQLSLITISTGVLDCGVIAVSSVVEKTVTIKNSLNQHICFTFKLAGSGVKSPLFPSSSSSSSSSSHLVLPPLSYTNLPFTVHRDTTVSL</sequence>
<dbReference type="InterPro" id="IPR008962">
    <property type="entry name" value="PapD-like_sf"/>
</dbReference>
<evidence type="ECO:0000313" key="4">
    <source>
        <dbReference type="Proteomes" id="UP001174909"/>
    </source>
</evidence>
<dbReference type="SUPFAM" id="SSF49354">
    <property type="entry name" value="PapD-like"/>
    <property type="match status" value="1"/>
</dbReference>
<dbReference type="InterPro" id="IPR022113">
    <property type="entry name" value="TMEM131L_N"/>
</dbReference>
<dbReference type="InterPro" id="IPR013783">
    <property type="entry name" value="Ig-like_fold"/>
</dbReference>
<evidence type="ECO:0000259" key="2">
    <source>
        <dbReference type="Pfam" id="PF12371"/>
    </source>
</evidence>
<organism evidence="3 4">
    <name type="scientific">Geodia barretti</name>
    <name type="common">Barrett's horny sponge</name>
    <dbReference type="NCBI Taxonomy" id="519541"/>
    <lineage>
        <taxon>Eukaryota</taxon>
        <taxon>Metazoa</taxon>
        <taxon>Porifera</taxon>
        <taxon>Demospongiae</taxon>
        <taxon>Heteroscleromorpha</taxon>
        <taxon>Tetractinellida</taxon>
        <taxon>Astrophorina</taxon>
        <taxon>Geodiidae</taxon>
        <taxon>Geodia</taxon>
    </lineage>
</organism>
<dbReference type="EMBL" id="CASHTH010001726">
    <property type="protein sequence ID" value="CAI8019103.1"/>
    <property type="molecule type" value="Genomic_DNA"/>
</dbReference>
<reference evidence="3" key="1">
    <citation type="submission" date="2023-03" db="EMBL/GenBank/DDBJ databases">
        <authorList>
            <person name="Steffen K."/>
            <person name="Cardenas P."/>
        </authorList>
    </citation>
    <scope>NUCLEOTIDE SEQUENCE</scope>
</reference>
<dbReference type="Pfam" id="PF12371">
    <property type="entry name" value="TMEM131_like_N"/>
    <property type="match status" value="1"/>
</dbReference>